<reference evidence="1 2" key="1">
    <citation type="journal article" date="2018" name="Sci. Rep.">
        <title>Genomic signatures of local adaptation to the degree of environmental predictability in rotifers.</title>
        <authorList>
            <person name="Franch-Gras L."/>
            <person name="Hahn C."/>
            <person name="Garcia-Roger E.M."/>
            <person name="Carmona M.J."/>
            <person name="Serra M."/>
            <person name="Gomez A."/>
        </authorList>
    </citation>
    <scope>NUCLEOTIDE SEQUENCE [LARGE SCALE GENOMIC DNA]</scope>
    <source>
        <strain evidence="1">HYR1</strain>
    </source>
</reference>
<evidence type="ECO:0000313" key="2">
    <source>
        <dbReference type="Proteomes" id="UP000276133"/>
    </source>
</evidence>
<comment type="caution">
    <text evidence="1">The sequence shown here is derived from an EMBL/GenBank/DDBJ whole genome shotgun (WGS) entry which is preliminary data.</text>
</comment>
<accession>A0A3M7SEL4</accession>
<sequence length="116" mass="13623">MDELNFIFLKVLELNCKSNGILKIHETQKESIGKTERWRCIKGVPNNKSKSSSIIINTAEEDSRLFAKAGLRGYIECKDWYNLLFKFLVMNYFKLNNNLKSHLLIINNRLSRRTIK</sequence>
<dbReference type="AlphaFoldDB" id="A0A3M7SEL4"/>
<proteinExistence type="predicted"/>
<gene>
    <name evidence="1" type="ORF">BpHYR1_013543</name>
</gene>
<name>A0A3M7SEL4_BRAPC</name>
<dbReference type="EMBL" id="REGN01001546">
    <property type="protein sequence ID" value="RNA33980.1"/>
    <property type="molecule type" value="Genomic_DNA"/>
</dbReference>
<organism evidence="1 2">
    <name type="scientific">Brachionus plicatilis</name>
    <name type="common">Marine rotifer</name>
    <name type="synonym">Brachionus muelleri</name>
    <dbReference type="NCBI Taxonomy" id="10195"/>
    <lineage>
        <taxon>Eukaryota</taxon>
        <taxon>Metazoa</taxon>
        <taxon>Spiralia</taxon>
        <taxon>Gnathifera</taxon>
        <taxon>Rotifera</taxon>
        <taxon>Eurotatoria</taxon>
        <taxon>Monogononta</taxon>
        <taxon>Pseudotrocha</taxon>
        <taxon>Ploima</taxon>
        <taxon>Brachionidae</taxon>
        <taxon>Brachionus</taxon>
    </lineage>
</organism>
<protein>
    <submittedName>
        <fullName evidence="1">Uncharacterized protein</fullName>
    </submittedName>
</protein>
<keyword evidence="2" id="KW-1185">Reference proteome</keyword>
<dbReference type="Proteomes" id="UP000276133">
    <property type="component" value="Unassembled WGS sequence"/>
</dbReference>
<evidence type="ECO:0000313" key="1">
    <source>
        <dbReference type="EMBL" id="RNA33980.1"/>
    </source>
</evidence>